<dbReference type="InParanoid" id="Q9HJA2"/>
<dbReference type="STRING" id="273075.gene:9572289"/>
<sequence length="354" mass="39219">MISTGQLRVAFFVNPLAGYGSFFNLKGSDGLKIEDPEKSISIRRSMEFLRLVDFSRYFFIVPSGYMGEREVSAFTSRYSVIYQAHWPSTRDDTLGFLRNVGDADILVFAGGDGTARDILSAGVRIPVIGVPAGVKMYSSVFAISPSHAAQSLNAISKPDIRTADAEVMDIDEELYRRGVLSARSYGYLKVPILNDIVMNSKAEYDMGGVEDIAEYIIDHMDDRYYVIGPGNTCKTIETEMGINTNPLAFDIIRNRKLIKEDAAEQDIYDACRKGCRLIISPIGGQNFLIGRGNKQISSRVLELLDAEDIIVVASPSKAETIRALYVDSDVNPWKNGYVRVLSGYGKYKIVPVIL</sequence>
<dbReference type="Pfam" id="PF01513">
    <property type="entry name" value="NAD_kinase"/>
    <property type="match status" value="1"/>
</dbReference>
<dbReference type="RefSeq" id="WP_010901479.1">
    <property type="nucleotide sequence ID" value="NC_002578.1"/>
</dbReference>
<protein>
    <recommendedName>
        <fullName evidence="3">ATP-NAD kinase</fullName>
    </recommendedName>
</protein>
<dbReference type="KEGG" id="tac:Ta1068"/>
<dbReference type="PaxDb" id="273075-Ta1068"/>
<dbReference type="AlphaFoldDB" id="Q9HJA2"/>
<reference evidence="1 2" key="1">
    <citation type="journal article" date="2000" name="Nature">
        <title>The genome sequence of the thermoacidophilic scavenger Thermoplasma acidophilum.</title>
        <authorList>
            <person name="Ruepp A."/>
            <person name="Graml W."/>
            <person name="Santos-Martinez M.L."/>
            <person name="Koretke K.K."/>
            <person name="Volker C."/>
            <person name="Mewes H.W."/>
            <person name="Frishman D."/>
            <person name="Stocker S."/>
            <person name="Lupas A.N."/>
            <person name="Baumeister W."/>
        </authorList>
    </citation>
    <scope>NUCLEOTIDE SEQUENCE [LARGE SCALE GENOMIC DNA]</scope>
    <source>
        <strain evidence="2">ATCC 25905 / DSM 1728 / JCM 9062 / NBRC 15155 / AMRC-C165</strain>
    </source>
</reference>
<dbReference type="Pfam" id="PF20143">
    <property type="entry name" value="NAD_kinase_C"/>
    <property type="match status" value="1"/>
</dbReference>
<dbReference type="SUPFAM" id="SSF111331">
    <property type="entry name" value="NAD kinase/diacylglycerol kinase-like"/>
    <property type="match status" value="1"/>
</dbReference>
<accession>Q9HJA2</accession>
<evidence type="ECO:0000313" key="2">
    <source>
        <dbReference type="Proteomes" id="UP000001024"/>
    </source>
</evidence>
<dbReference type="InterPro" id="IPR039065">
    <property type="entry name" value="AcoX-like"/>
</dbReference>
<dbReference type="EMBL" id="AL445066">
    <property type="protein sequence ID" value="CAC12196.1"/>
    <property type="molecule type" value="Genomic_DNA"/>
</dbReference>
<name>Q9HJA2_THEAC</name>
<proteinExistence type="predicted"/>
<dbReference type="InterPro" id="IPR011386">
    <property type="entry name" value="Put_ATP-NAD_kin"/>
</dbReference>
<dbReference type="InterPro" id="IPR016064">
    <property type="entry name" value="NAD/diacylglycerol_kinase_sf"/>
</dbReference>
<dbReference type="Proteomes" id="UP000001024">
    <property type="component" value="Chromosome"/>
</dbReference>
<evidence type="ECO:0008006" key="3">
    <source>
        <dbReference type="Google" id="ProtNLM"/>
    </source>
</evidence>
<dbReference type="HOGENOM" id="CLU_064691_0_0_2"/>
<dbReference type="GO" id="GO:0003951">
    <property type="term" value="F:NAD+ kinase activity"/>
    <property type="evidence" value="ECO:0007669"/>
    <property type="project" value="InterPro"/>
</dbReference>
<dbReference type="PIRSF" id="PIRSF016907">
    <property type="entry name" value="Kin_ATP-NAD"/>
    <property type="match status" value="1"/>
</dbReference>
<dbReference type="PANTHER" id="PTHR40697:SF2">
    <property type="entry name" value="ATP-NAD KINASE-RELATED"/>
    <property type="match status" value="1"/>
</dbReference>
<dbReference type="PANTHER" id="PTHR40697">
    <property type="entry name" value="ACETOIN CATABOLISM PROTEIN X"/>
    <property type="match status" value="1"/>
</dbReference>
<dbReference type="EnsemblBacteria" id="CAC12196">
    <property type="protein sequence ID" value="CAC12196"/>
    <property type="gene ID" value="CAC12196"/>
</dbReference>
<organism evidence="1 2">
    <name type="scientific">Thermoplasma acidophilum (strain ATCC 25905 / DSM 1728 / JCM 9062 / NBRC 15155 / AMRC-C165)</name>
    <dbReference type="NCBI Taxonomy" id="273075"/>
    <lineage>
        <taxon>Archaea</taxon>
        <taxon>Methanobacteriati</taxon>
        <taxon>Thermoplasmatota</taxon>
        <taxon>Thermoplasmata</taxon>
        <taxon>Thermoplasmatales</taxon>
        <taxon>Thermoplasmataceae</taxon>
        <taxon>Thermoplasma</taxon>
    </lineage>
</organism>
<gene>
    <name evidence="1" type="ordered locus">Ta1068</name>
</gene>
<evidence type="ECO:0000313" key="1">
    <source>
        <dbReference type="EMBL" id="CAC12196.1"/>
    </source>
</evidence>
<dbReference type="InterPro" id="IPR002504">
    <property type="entry name" value="NADK"/>
</dbReference>
<dbReference type="GO" id="GO:0006741">
    <property type="term" value="P:NADP+ biosynthetic process"/>
    <property type="evidence" value="ECO:0007669"/>
    <property type="project" value="InterPro"/>
</dbReference>
<dbReference type="eggNOG" id="arCOG01350">
    <property type="taxonomic scope" value="Archaea"/>
</dbReference>
<keyword evidence="2" id="KW-1185">Reference proteome</keyword>